<reference evidence="2" key="2">
    <citation type="submission" date="2021-02" db="EMBL/GenBank/DDBJ databases">
        <authorList>
            <person name="Kimball J.A."/>
            <person name="Haas M.W."/>
            <person name="Macchietto M."/>
            <person name="Kono T."/>
            <person name="Duquette J."/>
            <person name="Shao M."/>
        </authorList>
    </citation>
    <scope>NUCLEOTIDE SEQUENCE</scope>
    <source>
        <tissue evidence="2">Fresh leaf tissue</tissue>
    </source>
</reference>
<dbReference type="InterPro" id="IPR002110">
    <property type="entry name" value="Ankyrin_rpt"/>
</dbReference>
<protein>
    <submittedName>
        <fullName evidence="2">Uncharacterized protein</fullName>
    </submittedName>
</protein>
<comment type="caution">
    <text evidence="2">The sequence shown here is derived from an EMBL/GenBank/DDBJ whole genome shotgun (WGS) entry which is preliminary data.</text>
</comment>
<dbReference type="PROSITE" id="PS50088">
    <property type="entry name" value="ANK_REPEAT"/>
    <property type="match status" value="1"/>
</dbReference>
<dbReference type="AlphaFoldDB" id="A0A8J5TBD5"/>
<keyword evidence="3" id="KW-1185">Reference proteome</keyword>
<reference evidence="2" key="1">
    <citation type="journal article" date="2021" name="bioRxiv">
        <title>Whole Genome Assembly and Annotation of Northern Wild Rice, Zizania palustris L., Supports a Whole Genome Duplication in the Zizania Genus.</title>
        <authorList>
            <person name="Haas M."/>
            <person name="Kono T."/>
            <person name="Macchietto M."/>
            <person name="Millas R."/>
            <person name="McGilp L."/>
            <person name="Shao M."/>
            <person name="Duquette J."/>
            <person name="Hirsch C.N."/>
            <person name="Kimball J."/>
        </authorList>
    </citation>
    <scope>NUCLEOTIDE SEQUENCE</scope>
    <source>
        <tissue evidence="2">Fresh leaf tissue</tissue>
    </source>
</reference>
<keyword evidence="1" id="KW-0040">ANK repeat</keyword>
<sequence length="115" mass="13083">MLERRIFDFLLKGLDLFGMFTFQRIVTLLLRCTLLHVVALHKSQDIAECLVASGTDVNTQDRWQNMEIVAKEKGQVASASHEEVDLDELLDDPKLEKLHADRIVALNVLICILHS</sequence>
<proteinExistence type="predicted"/>
<accession>A0A8J5TBD5</accession>
<feature type="repeat" description="ANK" evidence="1">
    <location>
        <begin position="33"/>
        <end position="62"/>
    </location>
</feature>
<name>A0A8J5TBD5_ZIZPA</name>
<dbReference type="Proteomes" id="UP000729402">
    <property type="component" value="Unassembled WGS sequence"/>
</dbReference>
<organism evidence="2 3">
    <name type="scientific">Zizania palustris</name>
    <name type="common">Northern wild rice</name>
    <dbReference type="NCBI Taxonomy" id="103762"/>
    <lineage>
        <taxon>Eukaryota</taxon>
        <taxon>Viridiplantae</taxon>
        <taxon>Streptophyta</taxon>
        <taxon>Embryophyta</taxon>
        <taxon>Tracheophyta</taxon>
        <taxon>Spermatophyta</taxon>
        <taxon>Magnoliopsida</taxon>
        <taxon>Liliopsida</taxon>
        <taxon>Poales</taxon>
        <taxon>Poaceae</taxon>
        <taxon>BOP clade</taxon>
        <taxon>Oryzoideae</taxon>
        <taxon>Oryzeae</taxon>
        <taxon>Zizaniinae</taxon>
        <taxon>Zizania</taxon>
    </lineage>
</organism>
<evidence type="ECO:0000313" key="2">
    <source>
        <dbReference type="EMBL" id="KAG8070596.1"/>
    </source>
</evidence>
<gene>
    <name evidence="2" type="ORF">GUJ93_ZPchr0006g42567</name>
</gene>
<evidence type="ECO:0000313" key="3">
    <source>
        <dbReference type="Proteomes" id="UP000729402"/>
    </source>
</evidence>
<dbReference type="EMBL" id="JAAALK010000283">
    <property type="protein sequence ID" value="KAG8070596.1"/>
    <property type="molecule type" value="Genomic_DNA"/>
</dbReference>
<evidence type="ECO:0000256" key="1">
    <source>
        <dbReference type="PROSITE-ProRule" id="PRU00023"/>
    </source>
</evidence>